<name>A0A0F9D8D2_9ZZZZ</name>
<dbReference type="GO" id="GO:0000160">
    <property type="term" value="P:phosphorelay signal transduction system"/>
    <property type="evidence" value="ECO:0007669"/>
    <property type="project" value="InterPro"/>
</dbReference>
<gene>
    <name evidence="2" type="ORF">LCGC14_2310260</name>
</gene>
<proteinExistence type="predicted"/>
<comment type="caution">
    <text evidence="2">The sequence shown here is derived from an EMBL/GenBank/DDBJ whole genome shotgun (WGS) entry which is preliminary data.</text>
</comment>
<dbReference type="PANTHER" id="PTHR42872">
    <property type="entry name" value="PROTEIN-GLUTAMATE METHYLESTERASE/PROTEIN-GLUTAMINE GLUTAMINASE"/>
    <property type="match status" value="1"/>
</dbReference>
<evidence type="ECO:0000313" key="2">
    <source>
        <dbReference type="EMBL" id="KKL49961.1"/>
    </source>
</evidence>
<dbReference type="EMBL" id="LAZR01032770">
    <property type="protein sequence ID" value="KKL49961.1"/>
    <property type="molecule type" value="Genomic_DNA"/>
</dbReference>
<dbReference type="SUPFAM" id="SSF52172">
    <property type="entry name" value="CheY-like"/>
    <property type="match status" value="1"/>
</dbReference>
<dbReference type="PANTHER" id="PTHR42872:SF3">
    <property type="entry name" value="PROTEIN-GLUTAMATE METHYLESTERASE_PROTEIN-GLUTAMINE GLUTAMINASE 1"/>
    <property type="match status" value="1"/>
</dbReference>
<dbReference type="Pfam" id="PF00072">
    <property type="entry name" value="Response_reg"/>
    <property type="match status" value="1"/>
</dbReference>
<dbReference type="AlphaFoldDB" id="A0A0F9D8D2"/>
<dbReference type="CDD" id="cd17541">
    <property type="entry name" value="REC_CheB-like"/>
    <property type="match status" value="1"/>
</dbReference>
<sequence>MTIKVLIVDDSSFFRRRLAEIIAIDPRLEVIATANNGEEAIEQVKRHKPDVITMDLEMPVMDGITAVRKINIIRHTPILM</sequence>
<dbReference type="PROSITE" id="PS50110">
    <property type="entry name" value="RESPONSE_REGULATORY"/>
    <property type="match status" value="1"/>
</dbReference>
<feature type="domain" description="Response regulatory" evidence="1">
    <location>
        <begin position="4"/>
        <end position="80"/>
    </location>
</feature>
<dbReference type="InterPro" id="IPR011006">
    <property type="entry name" value="CheY-like_superfamily"/>
</dbReference>
<dbReference type="Gene3D" id="3.40.50.2300">
    <property type="match status" value="1"/>
</dbReference>
<organism evidence="2">
    <name type="scientific">marine sediment metagenome</name>
    <dbReference type="NCBI Taxonomy" id="412755"/>
    <lineage>
        <taxon>unclassified sequences</taxon>
        <taxon>metagenomes</taxon>
        <taxon>ecological metagenomes</taxon>
    </lineage>
</organism>
<reference evidence="2" key="1">
    <citation type="journal article" date="2015" name="Nature">
        <title>Complex archaea that bridge the gap between prokaryotes and eukaryotes.</title>
        <authorList>
            <person name="Spang A."/>
            <person name="Saw J.H."/>
            <person name="Jorgensen S.L."/>
            <person name="Zaremba-Niedzwiedzka K."/>
            <person name="Martijn J."/>
            <person name="Lind A.E."/>
            <person name="van Eijk R."/>
            <person name="Schleper C."/>
            <person name="Guy L."/>
            <person name="Ettema T.J."/>
        </authorList>
    </citation>
    <scope>NUCLEOTIDE SEQUENCE</scope>
</reference>
<feature type="non-terminal residue" evidence="2">
    <location>
        <position position="80"/>
    </location>
</feature>
<evidence type="ECO:0000259" key="1">
    <source>
        <dbReference type="PROSITE" id="PS50110"/>
    </source>
</evidence>
<dbReference type="InterPro" id="IPR001789">
    <property type="entry name" value="Sig_transdc_resp-reg_receiver"/>
</dbReference>
<protein>
    <recommendedName>
        <fullName evidence="1">Response regulatory domain-containing protein</fullName>
    </recommendedName>
</protein>
<accession>A0A0F9D8D2</accession>